<accession>A0A5N6ZI23</accession>
<dbReference type="EMBL" id="ML738052">
    <property type="protein sequence ID" value="KAE8357304.1"/>
    <property type="molecule type" value="Genomic_DNA"/>
</dbReference>
<dbReference type="CDD" id="cd03443">
    <property type="entry name" value="PaaI_thioesterase"/>
    <property type="match status" value="1"/>
</dbReference>
<gene>
    <name evidence="2" type="ORF">BDV27DRAFT_89479</name>
</gene>
<dbReference type="GeneID" id="43662343"/>
<reference evidence="2 3" key="1">
    <citation type="submission" date="2019-04" db="EMBL/GenBank/DDBJ databases">
        <title>Friends and foes A comparative genomics studyof 23 Aspergillus species from section Flavi.</title>
        <authorList>
            <consortium name="DOE Joint Genome Institute"/>
            <person name="Kjaerbolling I."/>
            <person name="Vesth T."/>
            <person name="Frisvad J.C."/>
            <person name="Nybo J.L."/>
            <person name="Theobald S."/>
            <person name="Kildgaard S."/>
            <person name="Isbrandt T."/>
            <person name="Kuo A."/>
            <person name="Sato A."/>
            <person name="Lyhne E.K."/>
            <person name="Kogle M.E."/>
            <person name="Wiebenga A."/>
            <person name="Kun R.S."/>
            <person name="Lubbers R.J."/>
            <person name="Makela M.R."/>
            <person name="Barry K."/>
            <person name="Chovatia M."/>
            <person name="Clum A."/>
            <person name="Daum C."/>
            <person name="Haridas S."/>
            <person name="He G."/>
            <person name="LaButti K."/>
            <person name="Lipzen A."/>
            <person name="Mondo S."/>
            <person name="Riley R."/>
            <person name="Salamov A."/>
            <person name="Simmons B.A."/>
            <person name="Magnuson J.K."/>
            <person name="Henrissat B."/>
            <person name="Mortensen U.H."/>
            <person name="Larsen T.O."/>
            <person name="Devries R.P."/>
            <person name="Grigoriev I.V."/>
            <person name="Machida M."/>
            <person name="Baker S.E."/>
            <person name="Andersen M.R."/>
        </authorList>
    </citation>
    <scope>NUCLEOTIDE SEQUENCE [LARGE SCALE GENOMIC DNA]</scope>
    <source>
        <strain evidence="2 3">CBS 763.97</strain>
    </source>
</reference>
<proteinExistence type="predicted"/>
<dbReference type="SUPFAM" id="SSF54637">
    <property type="entry name" value="Thioesterase/thiol ester dehydrase-isomerase"/>
    <property type="match status" value="1"/>
</dbReference>
<dbReference type="RefSeq" id="XP_031920385.1">
    <property type="nucleotide sequence ID" value="XM_032077897.1"/>
</dbReference>
<dbReference type="InterPro" id="IPR006683">
    <property type="entry name" value="Thioestr_dom"/>
</dbReference>
<dbReference type="Gene3D" id="3.10.129.10">
    <property type="entry name" value="Hotdog Thioesterase"/>
    <property type="match status" value="1"/>
</dbReference>
<evidence type="ECO:0000313" key="3">
    <source>
        <dbReference type="Proteomes" id="UP000326268"/>
    </source>
</evidence>
<dbReference type="InterPro" id="IPR029069">
    <property type="entry name" value="HotDog_dom_sf"/>
</dbReference>
<dbReference type="PANTHER" id="PTHR47260:SF2">
    <property type="entry name" value="THIOESTERASE DOMAIN-CONTAINING PROTEIN-RELATED"/>
    <property type="match status" value="1"/>
</dbReference>
<dbReference type="AlphaFoldDB" id="A0A5N6ZI23"/>
<dbReference type="InterPro" id="IPR052061">
    <property type="entry name" value="PTE-AB_protein"/>
</dbReference>
<organism evidence="2 3">
    <name type="scientific">Aspergillus caelatus</name>
    <dbReference type="NCBI Taxonomy" id="61420"/>
    <lineage>
        <taxon>Eukaryota</taxon>
        <taxon>Fungi</taxon>
        <taxon>Dikarya</taxon>
        <taxon>Ascomycota</taxon>
        <taxon>Pezizomycotina</taxon>
        <taxon>Eurotiomycetes</taxon>
        <taxon>Eurotiomycetidae</taxon>
        <taxon>Eurotiales</taxon>
        <taxon>Aspergillaceae</taxon>
        <taxon>Aspergillus</taxon>
        <taxon>Aspergillus subgen. Circumdati</taxon>
    </lineage>
</organism>
<dbReference type="PANTHER" id="PTHR47260">
    <property type="entry name" value="UPF0644 PROTEIN PB2B4.06"/>
    <property type="match status" value="1"/>
</dbReference>
<evidence type="ECO:0000259" key="1">
    <source>
        <dbReference type="Pfam" id="PF03061"/>
    </source>
</evidence>
<feature type="domain" description="Thioesterase" evidence="1">
    <location>
        <begin position="201"/>
        <end position="257"/>
    </location>
</feature>
<dbReference type="Pfam" id="PF03061">
    <property type="entry name" value="4HBT"/>
    <property type="match status" value="1"/>
</dbReference>
<keyword evidence="3" id="KW-1185">Reference proteome</keyword>
<protein>
    <submittedName>
        <fullName evidence="2">HotDog domain-containing protein</fullName>
    </submittedName>
</protein>
<sequence>MLSRICLRRIESFYSRVNGQSPRSSKAKVFSNLPSRLLQLRKSLHTTEFGTRKVSMTSNCEESNAANCQLPPKPLIRMALSDATVEFCNCSISTPTLQCYKQQEAADQARSRIEDMISSLPLVRYLRSVATKSSSQALNQYKETRPYQTMHSAARSTHLVVNSFLCPEKLAVDPHFFISTHQHHRVIATCYVGPQLCGHAGYVHGGVPFLLFDDLFARCASTLFDSGVAMTANMNIDFRKPAIPDRVYLYRAETVMTEGRKAWLTGQMRCMNPFTADEMLNRRAAVSDEVSEEEENEGILVAEATALFVEPKFEKTMVALFPE</sequence>
<evidence type="ECO:0000313" key="2">
    <source>
        <dbReference type="EMBL" id="KAE8357304.1"/>
    </source>
</evidence>
<dbReference type="OrthoDB" id="506431at2759"/>
<dbReference type="Proteomes" id="UP000326268">
    <property type="component" value="Unassembled WGS sequence"/>
</dbReference>
<name>A0A5N6ZI23_9EURO</name>